<evidence type="ECO:0000313" key="1">
    <source>
        <dbReference type="EMBL" id="GGV01956.1"/>
    </source>
</evidence>
<sequence>MLTEARRITPWLREGSSFPQQQVIRNFPDEAAQCLGHQVERVVGDCRVDVYSAVVRFGVHRVGHHRRLRILSAEERVVVGGAGGFHGAQSHALDAGAEDAYSDDQLASTAL</sequence>
<proteinExistence type="predicted"/>
<name>A0ABQ2VND1_9ACTN</name>
<evidence type="ECO:0000313" key="2">
    <source>
        <dbReference type="Proteomes" id="UP000654471"/>
    </source>
</evidence>
<reference evidence="2" key="1">
    <citation type="journal article" date="2019" name="Int. J. Syst. Evol. Microbiol.">
        <title>The Global Catalogue of Microorganisms (GCM) 10K type strain sequencing project: providing services to taxonomists for standard genome sequencing and annotation.</title>
        <authorList>
            <consortium name="The Broad Institute Genomics Platform"/>
            <consortium name="The Broad Institute Genome Sequencing Center for Infectious Disease"/>
            <person name="Wu L."/>
            <person name="Ma J."/>
        </authorList>
    </citation>
    <scope>NUCLEOTIDE SEQUENCE [LARGE SCALE GENOMIC DNA]</scope>
    <source>
        <strain evidence="2">JCM 3399</strain>
    </source>
</reference>
<dbReference type="Proteomes" id="UP000654471">
    <property type="component" value="Unassembled WGS sequence"/>
</dbReference>
<keyword evidence="2" id="KW-1185">Reference proteome</keyword>
<comment type="caution">
    <text evidence="1">The sequence shown here is derived from an EMBL/GenBank/DDBJ whole genome shotgun (WGS) entry which is preliminary data.</text>
</comment>
<organism evidence="1 2">
    <name type="scientific">Streptomyces albospinus</name>
    <dbReference type="NCBI Taxonomy" id="285515"/>
    <lineage>
        <taxon>Bacteria</taxon>
        <taxon>Bacillati</taxon>
        <taxon>Actinomycetota</taxon>
        <taxon>Actinomycetes</taxon>
        <taxon>Kitasatosporales</taxon>
        <taxon>Streptomycetaceae</taxon>
        <taxon>Streptomyces</taxon>
    </lineage>
</organism>
<accession>A0ABQ2VND1</accession>
<gene>
    <name evidence="1" type="ORF">GCM10010211_81610</name>
</gene>
<dbReference type="EMBL" id="BMRP01000074">
    <property type="protein sequence ID" value="GGV01956.1"/>
    <property type="molecule type" value="Genomic_DNA"/>
</dbReference>
<protein>
    <submittedName>
        <fullName evidence="1">Uncharacterized protein</fullName>
    </submittedName>
</protein>